<dbReference type="HOGENOM" id="CLU_2078668_0_0_1"/>
<dbReference type="AlphaFoldDB" id="A0A0C3N9P5"/>
<evidence type="ECO:0000313" key="1">
    <source>
        <dbReference type="EMBL" id="KIN97794.1"/>
    </source>
</evidence>
<gene>
    <name evidence="1" type="ORF">M404DRAFT_159539</name>
</gene>
<dbReference type="EMBL" id="KN832024">
    <property type="protein sequence ID" value="KIN97794.1"/>
    <property type="molecule type" value="Genomic_DNA"/>
</dbReference>
<dbReference type="OrthoDB" id="3236755at2759"/>
<reference evidence="2" key="2">
    <citation type="submission" date="2015-01" db="EMBL/GenBank/DDBJ databases">
        <title>Evolutionary Origins and Diversification of the Mycorrhizal Mutualists.</title>
        <authorList>
            <consortium name="DOE Joint Genome Institute"/>
            <consortium name="Mycorrhizal Genomics Consortium"/>
            <person name="Kohler A."/>
            <person name="Kuo A."/>
            <person name="Nagy L.G."/>
            <person name="Floudas D."/>
            <person name="Copeland A."/>
            <person name="Barry K.W."/>
            <person name="Cichocki N."/>
            <person name="Veneault-Fourrey C."/>
            <person name="LaButti K."/>
            <person name="Lindquist E.A."/>
            <person name="Lipzen A."/>
            <person name="Lundell T."/>
            <person name="Morin E."/>
            <person name="Murat C."/>
            <person name="Riley R."/>
            <person name="Ohm R."/>
            <person name="Sun H."/>
            <person name="Tunlid A."/>
            <person name="Henrissat B."/>
            <person name="Grigoriev I.V."/>
            <person name="Hibbett D.S."/>
            <person name="Martin F."/>
        </authorList>
    </citation>
    <scope>NUCLEOTIDE SEQUENCE [LARGE SCALE GENOMIC DNA]</scope>
    <source>
        <strain evidence="2">Marx 270</strain>
    </source>
</reference>
<accession>A0A0C3N9P5</accession>
<feature type="non-terminal residue" evidence="1">
    <location>
        <position position="1"/>
    </location>
</feature>
<keyword evidence="2" id="KW-1185">Reference proteome</keyword>
<organism evidence="1 2">
    <name type="scientific">Pisolithus tinctorius Marx 270</name>
    <dbReference type="NCBI Taxonomy" id="870435"/>
    <lineage>
        <taxon>Eukaryota</taxon>
        <taxon>Fungi</taxon>
        <taxon>Dikarya</taxon>
        <taxon>Basidiomycota</taxon>
        <taxon>Agaricomycotina</taxon>
        <taxon>Agaricomycetes</taxon>
        <taxon>Agaricomycetidae</taxon>
        <taxon>Boletales</taxon>
        <taxon>Sclerodermatineae</taxon>
        <taxon>Pisolithaceae</taxon>
        <taxon>Pisolithus</taxon>
    </lineage>
</organism>
<dbReference type="Proteomes" id="UP000054217">
    <property type="component" value="Unassembled WGS sequence"/>
</dbReference>
<name>A0A0C3N9P5_PISTI</name>
<evidence type="ECO:0000313" key="2">
    <source>
        <dbReference type="Proteomes" id="UP000054217"/>
    </source>
</evidence>
<dbReference type="InParanoid" id="A0A0C3N9P5"/>
<proteinExistence type="predicted"/>
<sequence length="118" mass="12791">SQYGFDAFSVSPDEIEDFSEAGAVSCQLEIHLGQQNNGPITFPEQGQGLEAVADVLKQYITQLASQADPEVMLLIKWLDELISAAENTFKLTNIPVGHSKSVNGHMDTIFIFCTATTG</sequence>
<protein>
    <submittedName>
        <fullName evidence="1">Uncharacterized protein</fullName>
    </submittedName>
</protein>
<reference evidence="1 2" key="1">
    <citation type="submission" date="2014-04" db="EMBL/GenBank/DDBJ databases">
        <authorList>
            <consortium name="DOE Joint Genome Institute"/>
            <person name="Kuo A."/>
            <person name="Kohler A."/>
            <person name="Costa M.D."/>
            <person name="Nagy L.G."/>
            <person name="Floudas D."/>
            <person name="Copeland A."/>
            <person name="Barry K.W."/>
            <person name="Cichocki N."/>
            <person name="Veneault-Fourrey C."/>
            <person name="LaButti K."/>
            <person name="Lindquist E.A."/>
            <person name="Lipzen A."/>
            <person name="Lundell T."/>
            <person name="Morin E."/>
            <person name="Murat C."/>
            <person name="Sun H."/>
            <person name="Tunlid A."/>
            <person name="Henrissat B."/>
            <person name="Grigoriev I.V."/>
            <person name="Hibbett D.S."/>
            <person name="Martin F."/>
            <person name="Nordberg H.P."/>
            <person name="Cantor M.N."/>
            <person name="Hua S.X."/>
        </authorList>
    </citation>
    <scope>NUCLEOTIDE SEQUENCE [LARGE SCALE GENOMIC DNA]</scope>
    <source>
        <strain evidence="1 2">Marx 270</strain>
    </source>
</reference>